<evidence type="ECO:0000313" key="1">
    <source>
        <dbReference type="EMBL" id="GIY55457.1"/>
    </source>
</evidence>
<sequence length="129" mass="14909">MRSQKASSALLNLTMPVDITFVWIFIKVPQTSPGDRSFADDIILYVPRMVRAERGRDFEILSRRHIIRGRGRRTFSGSLSRAALLLRPPPPPFRRLTFFPEDLVINGNHVILVKTFWRALFGWERGVCD</sequence>
<evidence type="ECO:0000313" key="2">
    <source>
        <dbReference type="Proteomes" id="UP001054945"/>
    </source>
</evidence>
<organism evidence="1 2">
    <name type="scientific">Caerostris extrusa</name>
    <name type="common">Bark spider</name>
    <name type="synonym">Caerostris bankana</name>
    <dbReference type="NCBI Taxonomy" id="172846"/>
    <lineage>
        <taxon>Eukaryota</taxon>
        <taxon>Metazoa</taxon>
        <taxon>Ecdysozoa</taxon>
        <taxon>Arthropoda</taxon>
        <taxon>Chelicerata</taxon>
        <taxon>Arachnida</taxon>
        <taxon>Araneae</taxon>
        <taxon>Araneomorphae</taxon>
        <taxon>Entelegynae</taxon>
        <taxon>Araneoidea</taxon>
        <taxon>Araneidae</taxon>
        <taxon>Caerostris</taxon>
    </lineage>
</organism>
<dbReference type="Proteomes" id="UP001054945">
    <property type="component" value="Unassembled WGS sequence"/>
</dbReference>
<reference evidence="1 2" key="1">
    <citation type="submission" date="2021-06" db="EMBL/GenBank/DDBJ databases">
        <title>Caerostris extrusa draft genome.</title>
        <authorList>
            <person name="Kono N."/>
            <person name="Arakawa K."/>
        </authorList>
    </citation>
    <scope>NUCLEOTIDE SEQUENCE [LARGE SCALE GENOMIC DNA]</scope>
</reference>
<gene>
    <name evidence="1" type="ORF">CEXT_806571</name>
</gene>
<keyword evidence="2" id="KW-1185">Reference proteome</keyword>
<dbReference type="EMBL" id="BPLR01012642">
    <property type="protein sequence ID" value="GIY55457.1"/>
    <property type="molecule type" value="Genomic_DNA"/>
</dbReference>
<comment type="caution">
    <text evidence="1">The sequence shown here is derived from an EMBL/GenBank/DDBJ whole genome shotgun (WGS) entry which is preliminary data.</text>
</comment>
<accession>A0AAV4UCG3</accession>
<dbReference type="AlphaFoldDB" id="A0AAV4UCG3"/>
<name>A0AAV4UCG3_CAEEX</name>
<protein>
    <submittedName>
        <fullName evidence="1">Uncharacterized protein</fullName>
    </submittedName>
</protein>
<proteinExistence type="predicted"/>